<organism evidence="3 4">
    <name type="scientific">Elysia marginata</name>
    <dbReference type="NCBI Taxonomy" id="1093978"/>
    <lineage>
        <taxon>Eukaryota</taxon>
        <taxon>Metazoa</taxon>
        <taxon>Spiralia</taxon>
        <taxon>Lophotrochozoa</taxon>
        <taxon>Mollusca</taxon>
        <taxon>Gastropoda</taxon>
        <taxon>Heterobranchia</taxon>
        <taxon>Euthyneura</taxon>
        <taxon>Panpulmonata</taxon>
        <taxon>Sacoglossa</taxon>
        <taxon>Placobranchoidea</taxon>
        <taxon>Plakobranchidae</taxon>
        <taxon>Elysia</taxon>
    </lineage>
</organism>
<dbReference type="AlphaFoldDB" id="A0AAV4EYS3"/>
<dbReference type="GO" id="GO:0004386">
    <property type="term" value="F:helicase activity"/>
    <property type="evidence" value="ECO:0007669"/>
    <property type="project" value="UniProtKB-KW"/>
</dbReference>
<feature type="region of interest" description="Disordered" evidence="1">
    <location>
        <begin position="1"/>
        <end position="48"/>
    </location>
</feature>
<evidence type="ECO:0000259" key="2">
    <source>
        <dbReference type="Pfam" id="PF23681"/>
    </source>
</evidence>
<keyword evidence="4" id="KW-1185">Reference proteome</keyword>
<keyword evidence="3" id="KW-0547">Nucleotide-binding</keyword>
<dbReference type="InterPro" id="IPR056330">
    <property type="entry name" value="CTT_SPB4"/>
</dbReference>
<protein>
    <submittedName>
        <fullName evidence="3">ATP-dependent RNA helicase DDX55</fullName>
    </submittedName>
</protein>
<name>A0AAV4EYS3_9GAST</name>
<keyword evidence="3" id="KW-0378">Hydrolase</keyword>
<feature type="domain" description="ATP-dependent rRNA helicase SPB4-like C-terminal tail" evidence="2">
    <location>
        <begin position="13"/>
        <end position="78"/>
    </location>
</feature>
<dbReference type="Pfam" id="PF23681">
    <property type="entry name" value="CTT_SPB4"/>
    <property type="match status" value="1"/>
</dbReference>
<keyword evidence="3" id="KW-0347">Helicase</keyword>
<evidence type="ECO:0000313" key="3">
    <source>
        <dbReference type="EMBL" id="GFR65301.1"/>
    </source>
</evidence>
<keyword evidence="3" id="KW-0067">ATP-binding</keyword>
<accession>A0AAV4EYS3</accession>
<comment type="caution">
    <text evidence="3">The sequence shown here is derived from an EMBL/GenBank/DDBJ whole genome shotgun (WGS) entry which is preliminary data.</text>
</comment>
<feature type="compositionally biased region" description="Basic and acidic residues" evidence="1">
    <location>
        <begin position="20"/>
        <end position="37"/>
    </location>
</feature>
<dbReference type="Proteomes" id="UP000762676">
    <property type="component" value="Unassembled WGS sequence"/>
</dbReference>
<evidence type="ECO:0000313" key="4">
    <source>
        <dbReference type="Proteomes" id="UP000762676"/>
    </source>
</evidence>
<sequence>MTPAPVSLLPPLKESIPWSRNKEKQDKRKNKKEERKTKAEKRKASTIQDDDVVDDFDDDIRLMKKLKKGKISKEEFDATFAPDAT</sequence>
<dbReference type="EMBL" id="BMAT01007489">
    <property type="protein sequence ID" value="GFR65301.1"/>
    <property type="molecule type" value="Genomic_DNA"/>
</dbReference>
<gene>
    <name evidence="3" type="ORF">ElyMa_003653200</name>
</gene>
<proteinExistence type="predicted"/>
<evidence type="ECO:0000256" key="1">
    <source>
        <dbReference type="SAM" id="MobiDB-lite"/>
    </source>
</evidence>
<reference evidence="3 4" key="1">
    <citation type="journal article" date="2021" name="Elife">
        <title>Chloroplast acquisition without the gene transfer in kleptoplastic sea slugs, Plakobranchus ocellatus.</title>
        <authorList>
            <person name="Maeda T."/>
            <person name="Takahashi S."/>
            <person name="Yoshida T."/>
            <person name="Shimamura S."/>
            <person name="Takaki Y."/>
            <person name="Nagai Y."/>
            <person name="Toyoda A."/>
            <person name="Suzuki Y."/>
            <person name="Arimoto A."/>
            <person name="Ishii H."/>
            <person name="Satoh N."/>
            <person name="Nishiyama T."/>
            <person name="Hasebe M."/>
            <person name="Maruyama T."/>
            <person name="Minagawa J."/>
            <person name="Obokata J."/>
            <person name="Shigenobu S."/>
        </authorList>
    </citation>
    <scope>NUCLEOTIDE SEQUENCE [LARGE SCALE GENOMIC DNA]</scope>
</reference>